<dbReference type="KEGG" id="csol:105362308"/>
<evidence type="ECO:0000256" key="1">
    <source>
        <dbReference type="ARBA" id="ARBA00005736"/>
    </source>
</evidence>
<evidence type="ECO:0000313" key="6">
    <source>
        <dbReference type="RefSeq" id="XP_011498024.1"/>
    </source>
</evidence>
<organism evidence="5 6">
    <name type="scientific">Ceratosolen solmsi marchali</name>
    <dbReference type="NCBI Taxonomy" id="326594"/>
    <lineage>
        <taxon>Eukaryota</taxon>
        <taxon>Metazoa</taxon>
        <taxon>Ecdysozoa</taxon>
        <taxon>Arthropoda</taxon>
        <taxon>Hexapoda</taxon>
        <taxon>Insecta</taxon>
        <taxon>Pterygota</taxon>
        <taxon>Neoptera</taxon>
        <taxon>Endopterygota</taxon>
        <taxon>Hymenoptera</taxon>
        <taxon>Apocrita</taxon>
        <taxon>Proctotrupomorpha</taxon>
        <taxon>Chalcidoidea</taxon>
        <taxon>Agaonidae</taxon>
        <taxon>Agaoninae</taxon>
        <taxon>Ceratosolen</taxon>
    </lineage>
</organism>
<reference evidence="6" key="1">
    <citation type="submission" date="2025-08" db="UniProtKB">
        <authorList>
            <consortium name="RefSeq"/>
        </authorList>
    </citation>
    <scope>IDENTIFICATION</scope>
</reference>
<evidence type="ECO:0000256" key="3">
    <source>
        <dbReference type="SAM" id="MobiDB-lite"/>
    </source>
</evidence>
<feature type="domain" description="tRNA-splicing endonuclease subunit Sen54 N-terminal" evidence="4">
    <location>
        <begin position="70"/>
        <end position="135"/>
    </location>
</feature>
<dbReference type="PANTHER" id="PTHR21027">
    <property type="entry name" value="TRNA-SPLICING ENDONUCLEASE SUBUNIT SEN54"/>
    <property type="match status" value="1"/>
</dbReference>
<keyword evidence="5" id="KW-1185">Reference proteome</keyword>
<dbReference type="CTD" id="283989"/>
<sequence>MMNEEDESGANGFLTASQLLQVKGIGSVAWDDWYQSEIALPKTGKKYFEPSGSWLQSMQLENGLKNRKRLLGIERVDRSSQLALAEWLASSQKAKVIKKSGQKWENFGYEDKSQLYLLPEEALILLEMNCLELSWNGMPLSIQQAYEVLINSENSKCTQDEYRVYSQLVRWGYKLQRFRDKSSLENKLSNITKRIIMNPDGLWTPNTSPTIDKQISNSSDLSATSKTSSEQENEIITISKVDRLQNEKLLKAQKIEVISDTTILVKDKNSTVNQVAKWPGSRIQRNVKLMPKRNDKINNTINSNSEVADRYSLKKSETHKNFNSTEIVSSKNPRPEIIELSDDEIEEIPRPMSRMEILNTLPNLADIGNESVIAEIPRAYIPSGIKPMKEFYRYDRNRLLNLSEADSVLKSDMQVVPINNLQNRQGSHFYSQRSQCQAITTYGSNNGYSYRGMRCQRDGDSFIQQNISHNAIHSPYSGTVYQSNYVNFVMEVMGNMVRSFRQQQFQQTTICQNVQIFNPRYLYTQQRFQPYPMNLYTPSPREQYYKRGGGSGAQAVTAQKGKGSRYNSDYQRTTLDEPSQPSFLKRPGVSSWFELKRKWRDESTITIEDEEPVPMDVAIDNSEVQVVEESISPLICSKSSISNLSEVYERLRIIKSATDRTVRSRKIDYSLSYEVYPVNQHYKKTSPGTPICRLFIINSKKDLYLDSSKLQRLQQESKDVPVVVAFVSRSSISYIQLGVVLLPNLS</sequence>
<protein>
    <submittedName>
        <fullName evidence="6">Uncharacterized protein LOC105362308</fullName>
    </submittedName>
</protein>
<dbReference type="Proteomes" id="UP000695007">
    <property type="component" value="Unplaced"/>
</dbReference>
<feature type="region of interest" description="Disordered" evidence="3">
    <location>
        <begin position="207"/>
        <end position="229"/>
    </location>
</feature>
<dbReference type="Pfam" id="PF12928">
    <property type="entry name" value="tRNA_int_end_N2"/>
    <property type="match status" value="1"/>
</dbReference>
<feature type="compositionally biased region" description="Low complexity" evidence="3">
    <location>
        <begin position="216"/>
        <end position="228"/>
    </location>
</feature>
<dbReference type="GeneID" id="105362308"/>
<dbReference type="GO" id="GO:0000214">
    <property type="term" value="C:tRNA-intron endonuclease complex"/>
    <property type="evidence" value="ECO:0007669"/>
    <property type="project" value="TreeGrafter"/>
</dbReference>
<dbReference type="InterPro" id="IPR024336">
    <property type="entry name" value="tRNA_splic_suSen54_N"/>
</dbReference>
<gene>
    <name evidence="6" type="primary">LOC105362308</name>
</gene>
<accession>A0AAJ6YH87</accession>
<proteinExistence type="inferred from homology"/>
<evidence type="ECO:0000313" key="5">
    <source>
        <dbReference type="Proteomes" id="UP000695007"/>
    </source>
</evidence>
<comment type="similarity">
    <text evidence="1">Belongs to the SEN54 family.</text>
</comment>
<dbReference type="GO" id="GO:0000379">
    <property type="term" value="P:tRNA-type intron splice site recognition and cleavage"/>
    <property type="evidence" value="ECO:0007669"/>
    <property type="project" value="TreeGrafter"/>
</dbReference>
<dbReference type="AlphaFoldDB" id="A0AAJ6YH87"/>
<dbReference type="InterPro" id="IPR024337">
    <property type="entry name" value="tRNA_splic_suSen54"/>
</dbReference>
<name>A0AAJ6YH87_9HYME</name>
<keyword evidence="2" id="KW-0819">tRNA processing</keyword>
<evidence type="ECO:0000256" key="2">
    <source>
        <dbReference type="ARBA" id="ARBA00022694"/>
    </source>
</evidence>
<dbReference type="RefSeq" id="XP_011498024.1">
    <property type="nucleotide sequence ID" value="XM_011499722.1"/>
</dbReference>
<dbReference type="PANTHER" id="PTHR21027:SF1">
    <property type="entry name" value="TRNA-SPLICING ENDONUCLEASE SUBUNIT SEN54"/>
    <property type="match status" value="1"/>
</dbReference>
<evidence type="ECO:0000259" key="4">
    <source>
        <dbReference type="Pfam" id="PF12928"/>
    </source>
</evidence>
<feature type="region of interest" description="Disordered" evidence="3">
    <location>
        <begin position="546"/>
        <end position="567"/>
    </location>
</feature>